<dbReference type="Proteomes" id="UP000054324">
    <property type="component" value="Unassembled WGS sequence"/>
</dbReference>
<name>A0A074Z920_OPIVI</name>
<dbReference type="CTD" id="20323902"/>
<dbReference type="GO" id="GO:0051082">
    <property type="term" value="F:unfolded protein binding"/>
    <property type="evidence" value="ECO:0007669"/>
    <property type="project" value="TreeGrafter"/>
</dbReference>
<reference evidence="2 3" key="1">
    <citation type="submission" date="2013-11" db="EMBL/GenBank/DDBJ databases">
        <title>Opisthorchis viverrini - life in the bile duct.</title>
        <authorList>
            <person name="Young N.D."/>
            <person name="Nagarajan N."/>
            <person name="Lin S.J."/>
            <person name="Korhonen P.K."/>
            <person name="Jex A.R."/>
            <person name="Hall R.S."/>
            <person name="Safavi-Hemami H."/>
            <person name="Kaewkong W."/>
            <person name="Bertrand D."/>
            <person name="Gao S."/>
            <person name="Seet Q."/>
            <person name="Wongkham S."/>
            <person name="Teh B.T."/>
            <person name="Wongkham C."/>
            <person name="Intapan P.M."/>
            <person name="Maleewong W."/>
            <person name="Yang X."/>
            <person name="Hu M."/>
            <person name="Wang Z."/>
            <person name="Hofmann A."/>
            <person name="Sternberg P.W."/>
            <person name="Tan P."/>
            <person name="Wang J."/>
            <person name="Gasser R.B."/>
        </authorList>
    </citation>
    <scope>NUCLEOTIDE SEQUENCE [LARGE SCALE GENOMIC DNA]</scope>
</reference>
<dbReference type="InterPro" id="IPR040357">
    <property type="entry name" value="Vma22/CCDC115"/>
</dbReference>
<sequence>MSDDEIDKLIVEHLTTLSQILALHHHLEDSLALGRFQLAKTRHNLPGNGSRISSTAYNLHEMSTRGATLRIVTCTNEASGDGDETTSKAIPQFQVVDDLLVDGVHMDPTADPIRWFAGVLVPASLRRAQASFRRSIHLSINLANLRTKLETSSRRLRILINARENQKSDDADSLNLRAK</sequence>
<gene>
    <name evidence="2" type="ORF">T265_09734</name>
</gene>
<organism evidence="2 3">
    <name type="scientific">Opisthorchis viverrini</name>
    <name type="common">Southeast Asian liver fluke</name>
    <dbReference type="NCBI Taxonomy" id="6198"/>
    <lineage>
        <taxon>Eukaryota</taxon>
        <taxon>Metazoa</taxon>
        <taxon>Spiralia</taxon>
        <taxon>Lophotrochozoa</taxon>
        <taxon>Platyhelminthes</taxon>
        <taxon>Trematoda</taxon>
        <taxon>Digenea</taxon>
        <taxon>Opisthorchiida</taxon>
        <taxon>Opisthorchiata</taxon>
        <taxon>Opisthorchiidae</taxon>
        <taxon>Opisthorchis</taxon>
    </lineage>
</organism>
<proteinExistence type="predicted"/>
<evidence type="ECO:0000256" key="1">
    <source>
        <dbReference type="ARBA" id="ARBA00093634"/>
    </source>
</evidence>
<dbReference type="STRING" id="6198.A0A074Z920"/>
<dbReference type="GeneID" id="20323902"/>
<accession>A0A074Z920</accession>
<dbReference type="KEGG" id="ovi:T265_09734"/>
<dbReference type="EMBL" id="KL596920">
    <property type="protein sequence ID" value="KER22082.1"/>
    <property type="molecule type" value="Genomic_DNA"/>
</dbReference>
<protein>
    <recommendedName>
        <fullName evidence="1">Vacuolar ATPase assembly protein VMA22</fullName>
    </recommendedName>
</protein>
<dbReference type="Pfam" id="PF21730">
    <property type="entry name" value="Vma22_CCDC115"/>
    <property type="match status" value="1"/>
</dbReference>
<evidence type="ECO:0000313" key="3">
    <source>
        <dbReference type="Proteomes" id="UP000054324"/>
    </source>
</evidence>
<dbReference type="AlphaFoldDB" id="A0A074Z920"/>
<dbReference type="GO" id="GO:0070072">
    <property type="term" value="P:vacuolar proton-transporting V-type ATPase complex assembly"/>
    <property type="evidence" value="ECO:0007669"/>
    <property type="project" value="InterPro"/>
</dbReference>
<dbReference type="RefSeq" id="XP_009174163.1">
    <property type="nucleotide sequence ID" value="XM_009175899.1"/>
</dbReference>
<dbReference type="PANTHER" id="PTHR31996:SF2">
    <property type="entry name" value="COILED-COIL DOMAIN-CONTAINING PROTEIN 115"/>
    <property type="match status" value="1"/>
</dbReference>
<evidence type="ECO:0000313" key="2">
    <source>
        <dbReference type="EMBL" id="KER22082.1"/>
    </source>
</evidence>
<keyword evidence="3" id="KW-1185">Reference proteome</keyword>
<dbReference type="OrthoDB" id="408631at2759"/>
<dbReference type="PANTHER" id="PTHR31996">
    <property type="entry name" value="COILED-COIL DOMAIN-CONTAINING PROTEIN 115"/>
    <property type="match status" value="1"/>
</dbReference>